<dbReference type="InterPro" id="IPR036864">
    <property type="entry name" value="Zn2-C6_fun-type_DNA-bd_sf"/>
</dbReference>
<dbReference type="EMBL" id="MDYN01000019">
    <property type="protein sequence ID" value="OQD82954.1"/>
    <property type="molecule type" value="Genomic_DNA"/>
</dbReference>
<feature type="domain" description="Zn(2)-C6 fungal-type" evidence="6">
    <location>
        <begin position="10"/>
        <end position="39"/>
    </location>
</feature>
<evidence type="ECO:0000256" key="2">
    <source>
        <dbReference type="ARBA" id="ARBA00023125"/>
    </source>
</evidence>
<name>A0A1V6Q0Z7_9EURO</name>
<dbReference type="Proteomes" id="UP000191672">
    <property type="component" value="Unassembled WGS sequence"/>
</dbReference>
<evidence type="ECO:0000256" key="3">
    <source>
        <dbReference type="ARBA" id="ARBA00023163"/>
    </source>
</evidence>
<dbReference type="STRING" id="416450.A0A1V6Q0Z7"/>
<dbReference type="AlphaFoldDB" id="A0A1V6Q0Z7"/>
<dbReference type="SUPFAM" id="SSF57701">
    <property type="entry name" value="Zn2/Cys6 DNA-binding domain"/>
    <property type="match status" value="1"/>
</dbReference>
<keyword evidence="8" id="KW-1185">Reference proteome</keyword>
<dbReference type="SMART" id="SM00066">
    <property type="entry name" value="GAL4"/>
    <property type="match status" value="1"/>
</dbReference>
<evidence type="ECO:0000256" key="1">
    <source>
        <dbReference type="ARBA" id="ARBA00023015"/>
    </source>
</evidence>
<dbReference type="PANTHER" id="PTHR38791:SF5">
    <property type="entry name" value="TRANSCRIPTION FACTOR DBAG-RELATED"/>
    <property type="match status" value="1"/>
</dbReference>
<dbReference type="PROSITE" id="PS50048">
    <property type="entry name" value="ZN2_CY6_FUNGAL_2"/>
    <property type="match status" value="1"/>
</dbReference>
<proteinExistence type="predicted"/>
<comment type="caution">
    <text evidence="7">The sequence shown here is derived from an EMBL/GenBank/DDBJ whole genome shotgun (WGS) entry which is preliminary data.</text>
</comment>
<feature type="compositionally biased region" description="Basic and acidic residues" evidence="5">
    <location>
        <begin position="149"/>
        <end position="160"/>
    </location>
</feature>
<keyword evidence="1" id="KW-0805">Transcription regulation</keyword>
<dbReference type="OrthoDB" id="4220372at2759"/>
<sequence>MVYDGKPSKGCGNCRSRKIRCDQARPACWECTRTNRECSGYRDELALMFRDQSDSVIRKARSQSTASTIRASRSCGNCRAVKRRVGSTLNFLSLACPRYLLEAIAHSALSSSQCDQQSPHCGQCVRMRQSCPGYRDEWDLVFRDQTHHTIQRSKEKESNHDVPPPRTLSPSADEIGVNYFLCNFVSHSSLRGCLNYIPSVYHNDGENPTLVASMAAVGLVALANLTQQPELANLARTKYMEAICNVNTALSSPVESIKDSTLMSVISLGVFEHVSEYKSWARHVQGAAALVVARGKSQFTSPATILMFNQVRADLVLDCVHSAKPFPQNMIELQEEAAKHTDVSGAFWLLGVLGTRCANLLMGVRENTGEIPWPEYLEQASLLEREFQSLLMLLAIQEPYEITLDSGGASKLIHNGRVDLYRDPWAIRVWNNLRNLHMIVCEISLYLLNKILVTDLTLITTAQESLKLKLQLIMQTLSRLGDDILATIPQALEFLSSSSEHSPSVDISFRGSVSGGYILTWCLYMVGKCPATKGETRKWIIQRLQDLGQNMGISIALRLVEDIVKIDQSAG</sequence>
<dbReference type="GO" id="GO:0000981">
    <property type="term" value="F:DNA-binding transcription factor activity, RNA polymerase II-specific"/>
    <property type="evidence" value="ECO:0007669"/>
    <property type="project" value="InterPro"/>
</dbReference>
<dbReference type="PROSITE" id="PS00463">
    <property type="entry name" value="ZN2_CY6_FUNGAL_1"/>
    <property type="match status" value="1"/>
</dbReference>
<dbReference type="GO" id="GO:0003677">
    <property type="term" value="F:DNA binding"/>
    <property type="evidence" value="ECO:0007669"/>
    <property type="project" value="UniProtKB-KW"/>
</dbReference>
<dbReference type="Pfam" id="PF00172">
    <property type="entry name" value="Zn_clus"/>
    <property type="match status" value="1"/>
</dbReference>
<keyword evidence="4" id="KW-0539">Nucleus</keyword>
<protein>
    <recommendedName>
        <fullName evidence="6">Zn(2)-C6 fungal-type domain-containing protein</fullName>
    </recommendedName>
</protein>
<accession>A0A1V6Q0Z7</accession>
<keyword evidence="3" id="KW-0804">Transcription</keyword>
<feature type="region of interest" description="Disordered" evidence="5">
    <location>
        <begin position="149"/>
        <end position="168"/>
    </location>
</feature>
<dbReference type="InterPro" id="IPR001138">
    <property type="entry name" value="Zn2Cys6_DnaBD"/>
</dbReference>
<organism evidence="7 8">
    <name type="scientific">Penicillium antarcticum</name>
    <dbReference type="NCBI Taxonomy" id="416450"/>
    <lineage>
        <taxon>Eukaryota</taxon>
        <taxon>Fungi</taxon>
        <taxon>Dikarya</taxon>
        <taxon>Ascomycota</taxon>
        <taxon>Pezizomycotina</taxon>
        <taxon>Eurotiomycetes</taxon>
        <taxon>Eurotiomycetidae</taxon>
        <taxon>Eurotiales</taxon>
        <taxon>Aspergillaceae</taxon>
        <taxon>Penicillium</taxon>
    </lineage>
</organism>
<keyword evidence="2" id="KW-0238">DNA-binding</keyword>
<evidence type="ECO:0000256" key="4">
    <source>
        <dbReference type="ARBA" id="ARBA00023242"/>
    </source>
</evidence>
<dbReference type="Gene3D" id="4.10.240.10">
    <property type="entry name" value="Zn(2)-C6 fungal-type DNA-binding domain"/>
    <property type="match status" value="2"/>
</dbReference>
<evidence type="ECO:0000259" key="6">
    <source>
        <dbReference type="PROSITE" id="PS50048"/>
    </source>
</evidence>
<evidence type="ECO:0000313" key="8">
    <source>
        <dbReference type="Proteomes" id="UP000191672"/>
    </source>
</evidence>
<evidence type="ECO:0000256" key="5">
    <source>
        <dbReference type="SAM" id="MobiDB-lite"/>
    </source>
</evidence>
<evidence type="ECO:0000313" key="7">
    <source>
        <dbReference type="EMBL" id="OQD82954.1"/>
    </source>
</evidence>
<dbReference type="CDD" id="cd00067">
    <property type="entry name" value="GAL4"/>
    <property type="match status" value="1"/>
</dbReference>
<reference evidence="8" key="1">
    <citation type="journal article" date="2017" name="Nat. Microbiol.">
        <title>Global analysis of biosynthetic gene clusters reveals vast potential of secondary metabolite production in Penicillium species.</title>
        <authorList>
            <person name="Nielsen J.C."/>
            <person name="Grijseels S."/>
            <person name="Prigent S."/>
            <person name="Ji B."/>
            <person name="Dainat J."/>
            <person name="Nielsen K.F."/>
            <person name="Frisvad J.C."/>
            <person name="Workman M."/>
            <person name="Nielsen J."/>
        </authorList>
    </citation>
    <scope>NUCLEOTIDE SEQUENCE [LARGE SCALE GENOMIC DNA]</scope>
    <source>
        <strain evidence="8">IBT 31811</strain>
    </source>
</reference>
<dbReference type="PANTHER" id="PTHR38791">
    <property type="entry name" value="ZN(II)2CYS6 TRANSCRIPTION FACTOR (EUROFUNG)-RELATED-RELATED"/>
    <property type="match status" value="1"/>
</dbReference>
<dbReference type="InterPro" id="IPR053175">
    <property type="entry name" value="DHMBA_Reg_Transcription_Factor"/>
</dbReference>
<gene>
    <name evidence="7" type="ORF">PENANT_c019G03325</name>
</gene>
<dbReference type="GO" id="GO:0008270">
    <property type="term" value="F:zinc ion binding"/>
    <property type="evidence" value="ECO:0007669"/>
    <property type="project" value="InterPro"/>
</dbReference>